<dbReference type="InterPro" id="IPR034074">
    <property type="entry name" value="Y4bN_pept_dom"/>
</dbReference>
<dbReference type="AlphaFoldDB" id="A0A154QIR6"/>
<protein>
    <recommendedName>
        <fullName evidence="2">Peptidase S8/S53 domain-containing protein</fullName>
    </recommendedName>
</protein>
<dbReference type="GO" id="GO:0006508">
    <property type="term" value="P:proteolysis"/>
    <property type="evidence" value="ECO:0007669"/>
    <property type="project" value="InterPro"/>
</dbReference>
<feature type="domain" description="Peptidase S8/S53" evidence="2">
    <location>
        <begin position="277"/>
        <end position="541"/>
    </location>
</feature>
<evidence type="ECO:0000313" key="4">
    <source>
        <dbReference type="Proteomes" id="UP000076131"/>
    </source>
</evidence>
<reference evidence="3 4" key="1">
    <citation type="journal article" date="2016" name="MBio">
        <title>Lateral Gene Transfer in a Heavy Metal-Contaminated-Groundwater Microbial Community.</title>
        <authorList>
            <person name="Hemme C.L."/>
            <person name="Green S.J."/>
            <person name="Rishishwar L."/>
            <person name="Prakash O."/>
            <person name="Pettenato A."/>
            <person name="Chakraborty R."/>
            <person name="Deutschbauer A.M."/>
            <person name="Van Nostrand J.D."/>
            <person name="Wu L."/>
            <person name="He Z."/>
            <person name="Jordan I.K."/>
            <person name="Hazen T.C."/>
            <person name="Arkin A.P."/>
            <person name="Kostka J.E."/>
            <person name="Zhou J."/>
        </authorList>
    </citation>
    <scope>NUCLEOTIDE SEQUENCE [LARGE SCALE GENOMIC DNA]</scope>
    <source>
        <strain evidence="3 4">FW104-T7</strain>
    </source>
</reference>
<gene>
    <name evidence="3" type="ORF">RHOFW104T7_10940</name>
</gene>
<dbReference type="Proteomes" id="UP000076131">
    <property type="component" value="Unassembled WGS sequence"/>
</dbReference>
<feature type="region of interest" description="Disordered" evidence="1">
    <location>
        <begin position="620"/>
        <end position="656"/>
    </location>
</feature>
<evidence type="ECO:0000313" key="3">
    <source>
        <dbReference type="EMBL" id="KZC24020.1"/>
    </source>
</evidence>
<dbReference type="Pfam" id="PF00082">
    <property type="entry name" value="Peptidase_S8"/>
    <property type="match status" value="1"/>
</dbReference>
<evidence type="ECO:0000256" key="1">
    <source>
        <dbReference type="SAM" id="MobiDB-lite"/>
    </source>
</evidence>
<feature type="compositionally biased region" description="Basic and acidic residues" evidence="1">
    <location>
        <begin position="620"/>
        <end position="632"/>
    </location>
</feature>
<dbReference type="SUPFAM" id="SSF52743">
    <property type="entry name" value="Subtilisin-like"/>
    <property type="match status" value="1"/>
</dbReference>
<dbReference type="EMBL" id="LVJS01000036">
    <property type="protein sequence ID" value="KZC24020.1"/>
    <property type="molecule type" value="Genomic_DNA"/>
</dbReference>
<keyword evidence="4" id="KW-1185">Reference proteome</keyword>
<dbReference type="GO" id="GO:0004252">
    <property type="term" value="F:serine-type endopeptidase activity"/>
    <property type="evidence" value="ECO:0007669"/>
    <property type="project" value="InterPro"/>
</dbReference>
<dbReference type="CDD" id="cd04847">
    <property type="entry name" value="Peptidases_S8_Subtilisin_like_2"/>
    <property type="match status" value="1"/>
</dbReference>
<proteinExistence type="predicted"/>
<accession>A0A154QIR6</accession>
<dbReference type="InterPro" id="IPR036852">
    <property type="entry name" value="Peptidase_S8/S53_dom_sf"/>
</dbReference>
<dbReference type="STRING" id="416169.RHOFW104T7_10940"/>
<dbReference type="RefSeq" id="WP_063107721.1">
    <property type="nucleotide sequence ID" value="NZ_LVJS01000036.1"/>
</dbReference>
<evidence type="ECO:0000259" key="2">
    <source>
        <dbReference type="Pfam" id="PF00082"/>
    </source>
</evidence>
<dbReference type="Gene3D" id="3.40.50.200">
    <property type="entry name" value="Peptidase S8/S53 domain"/>
    <property type="match status" value="1"/>
</dbReference>
<organism evidence="3 4">
    <name type="scientific">Rhodanobacter thiooxydans</name>
    <dbReference type="NCBI Taxonomy" id="416169"/>
    <lineage>
        <taxon>Bacteria</taxon>
        <taxon>Pseudomonadati</taxon>
        <taxon>Pseudomonadota</taxon>
        <taxon>Gammaproteobacteria</taxon>
        <taxon>Lysobacterales</taxon>
        <taxon>Rhodanobacteraceae</taxon>
        <taxon>Rhodanobacter</taxon>
    </lineage>
</organism>
<name>A0A154QIR6_9GAMM</name>
<comment type="caution">
    <text evidence="3">The sequence shown here is derived from an EMBL/GenBank/DDBJ whole genome shotgun (WGS) entry which is preliminary data.</text>
</comment>
<sequence length="745" mass="82173">MVARQRFLLGRGERLTQPVDYRSGPVTDVAPYAWVDHRRLLRSDLDRQMAAFDALPSMARPGDRVVSVLRLHPQYYSRSAFPSELLRAADLRFIGSKPARFRPRAGRGADRNDGLNSTDVFVSGKRSSFAQLREQLQGLEADDPLALALGKLEQIRALEADERLQSALPAKRSALEIVMHFDPLLDADWEEQFRQYAETCKVALARDLEFQAQGLWFLAADATAEGAHELAQFAFVRAVRPMPKIRTVEAPRPARSKSAARMVSLPAGEPVDPVTRVAIFDGGLPPNHPFEKWARNIEPSPSDHIGNPIPELLDHGMAVTSAFLFGPVIQPNLPRPYTRVDHYRVLGDNLLADKQLYSVLLYVDKLLSSTRVDLANFSFGPDEVVGEDQVTAWTTMLDDHFHDRGILATIAVGNEGEESPPHNRVRVPSDCVNALAVGASDSAEAGWARAPYSCVGPGRAPGLIKPDVVAYGGCEANPFHFLGIGALSADCGTSFAAPNLLRVAAGLRAHFGRDLSNLAVRTLLIHSAENPGHPRTEVGWGQPASDPADIAICDEHSVRIVYQGTLDPSKVVRAEVPLPDDSLSGKVTIRATLCYTCRTDPNSPGDYTRSGLDIVFRPHQDKLPKPTKESPKPHPNYPKSQSFFRGAGKRTEQIQRSDGFKWDTVRHGEETLYGSSLKRPVFDVHHVARSPGASVPKQPEKLEYALVITITAKNHPELYEQVLAKYRLKLETLSPRTELPLRIEL</sequence>
<dbReference type="InterPro" id="IPR000209">
    <property type="entry name" value="Peptidase_S8/S53_dom"/>
</dbReference>